<protein>
    <submittedName>
        <fullName evidence="2">Uncharacterized protein</fullName>
    </submittedName>
</protein>
<proteinExistence type="predicted"/>
<evidence type="ECO:0000256" key="1">
    <source>
        <dbReference type="SAM" id="MobiDB-lite"/>
    </source>
</evidence>
<sequence length="764" mass="85558">MSLLNEKAEGIRTEQPLLLRDGTSPLKLDNIKPGDEGNAVNQDILPILSNVPNRPCRYLTLGTQLDSSRSLPHQDKLPSMAANPITFNGTRKERADEATTIPKDTPTFKFVAEFKECKVGHYVVHWRVKLLQGFTIPSGFCFSVAVSYDDEPDTSGSFDTALGSDELKRLGMEHPHELDLHLKLEELVVIQPHEEKAKATVVLSLSNIESERPFEYSGLQVDFVEIRPYAENDEEQRTETTDQIQKHIVKRALKSEFTIDVTKTPETSEGKLSTIPITRLAFSKDSTFLAALALSKDIAYLTVWDMNSIGNQSEPNEISTFNRCAVATVKHDKDVDFRNFSIGLAVSPKGDQVAIYQEPRIGQWTNGAKLPMCSFRIRLFKNLLAWKSVPRVTPDSVSLTVVKEENTLAAQNIPHQRFDSFVGYGAFLTESEEWNDVNTVLFRSPDEVQIGSKSATQAGTNTAGNTLFVACNGIHIDVFKVAPEGGTWKHIHSITLTDLIPTFNRRIMCKMMMETINSNTFIWLEDNGLCCTLWDLRNGSNVSYMSSTNNAKFSGPNFRGSCKMAISPDESIVALAYDDTLTTYYASNGIEINARKYSGHKIEYIAFNGQSNQLFVVVRRTMSLKLSSRLIDPFQLNSQVKVSQVPIPIIGKTIFASFHEGKSRNKGVVYEADGSKIRCYVSHRPVDINVTDNVDNFVSSSYTSHPPLDKERQESVQGGFKDEHKEEGDEKPKRYTLRTKGHKQPFPNGGGLKYWVARVEVLEE</sequence>
<dbReference type="Proteomes" id="UP000749646">
    <property type="component" value="Unassembled WGS sequence"/>
</dbReference>
<name>A0A9P6IPL7_9FUNG</name>
<dbReference type="SUPFAM" id="SSF82171">
    <property type="entry name" value="DPP6 N-terminal domain-like"/>
    <property type="match status" value="1"/>
</dbReference>
<feature type="non-terminal residue" evidence="2">
    <location>
        <position position="764"/>
    </location>
</feature>
<gene>
    <name evidence="2" type="ORF">BGZ65_001608</name>
</gene>
<evidence type="ECO:0000313" key="2">
    <source>
        <dbReference type="EMBL" id="KAF9937281.1"/>
    </source>
</evidence>
<comment type="caution">
    <text evidence="2">The sequence shown here is derived from an EMBL/GenBank/DDBJ whole genome shotgun (WGS) entry which is preliminary data.</text>
</comment>
<accession>A0A9P6IPL7</accession>
<feature type="compositionally biased region" description="Basic residues" evidence="1">
    <location>
        <begin position="734"/>
        <end position="743"/>
    </location>
</feature>
<dbReference type="AlphaFoldDB" id="A0A9P6IPL7"/>
<dbReference type="OrthoDB" id="2445620at2759"/>
<reference evidence="2" key="1">
    <citation type="journal article" date="2020" name="Fungal Divers.">
        <title>Resolving the Mortierellaceae phylogeny through synthesis of multi-gene phylogenetics and phylogenomics.</title>
        <authorList>
            <person name="Vandepol N."/>
            <person name="Liber J."/>
            <person name="Desiro A."/>
            <person name="Na H."/>
            <person name="Kennedy M."/>
            <person name="Barry K."/>
            <person name="Grigoriev I.V."/>
            <person name="Miller A.N."/>
            <person name="O'Donnell K."/>
            <person name="Stajich J.E."/>
            <person name="Bonito G."/>
        </authorList>
    </citation>
    <scope>NUCLEOTIDE SEQUENCE</scope>
    <source>
        <strain evidence="2">MES-2147</strain>
    </source>
</reference>
<feature type="compositionally biased region" description="Basic and acidic residues" evidence="1">
    <location>
        <begin position="707"/>
        <end position="733"/>
    </location>
</feature>
<feature type="region of interest" description="Disordered" evidence="1">
    <location>
        <begin position="699"/>
        <end position="745"/>
    </location>
</feature>
<dbReference type="EMBL" id="JAAAHW010009699">
    <property type="protein sequence ID" value="KAF9937281.1"/>
    <property type="molecule type" value="Genomic_DNA"/>
</dbReference>
<organism evidence="2 3">
    <name type="scientific">Modicella reniformis</name>
    <dbReference type="NCBI Taxonomy" id="1440133"/>
    <lineage>
        <taxon>Eukaryota</taxon>
        <taxon>Fungi</taxon>
        <taxon>Fungi incertae sedis</taxon>
        <taxon>Mucoromycota</taxon>
        <taxon>Mortierellomycotina</taxon>
        <taxon>Mortierellomycetes</taxon>
        <taxon>Mortierellales</taxon>
        <taxon>Mortierellaceae</taxon>
        <taxon>Modicella</taxon>
    </lineage>
</organism>
<evidence type="ECO:0000313" key="3">
    <source>
        <dbReference type="Proteomes" id="UP000749646"/>
    </source>
</evidence>
<keyword evidence="3" id="KW-1185">Reference proteome</keyword>